<dbReference type="Pfam" id="PF00892">
    <property type="entry name" value="EamA"/>
    <property type="match status" value="2"/>
</dbReference>
<organism evidence="8 9">
    <name type="scientific">Tropicimonas omnivorans</name>
    <dbReference type="NCBI Taxonomy" id="3075590"/>
    <lineage>
        <taxon>Bacteria</taxon>
        <taxon>Pseudomonadati</taxon>
        <taxon>Pseudomonadota</taxon>
        <taxon>Alphaproteobacteria</taxon>
        <taxon>Rhodobacterales</taxon>
        <taxon>Roseobacteraceae</taxon>
        <taxon>Tropicimonas</taxon>
    </lineage>
</organism>
<evidence type="ECO:0000256" key="6">
    <source>
        <dbReference type="SAM" id="Phobius"/>
    </source>
</evidence>
<evidence type="ECO:0000256" key="1">
    <source>
        <dbReference type="ARBA" id="ARBA00004141"/>
    </source>
</evidence>
<feature type="transmembrane region" description="Helical" evidence="6">
    <location>
        <begin position="103"/>
        <end position="124"/>
    </location>
</feature>
<accession>A0ABU3DC37</accession>
<comment type="subcellular location">
    <subcellularLocation>
        <location evidence="1">Membrane</location>
        <topology evidence="1">Multi-pass membrane protein</topology>
    </subcellularLocation>
</comment>
<evidence type="ECO:0000313" key="8">
    <source>
        <dbReference type="EMBL" id="MDT0681277.1"/>
    </source>
</evidence>
<dbReference type="InterPro" id="IPR037185">
    <property type="entry name" value="EmrE-like"/>
</dbReference>
<feature type="domain" description="EamA" evidence="7">
    <location>
        <begin position="16"/>
        <end position="147"/>
    </location>
</feature>
<dbReference type="SUPFAM" id="SSF103481">
    <property type="entry name" value="Multidrug resistance efflux transporter EmrE"/>
    <property type="match status" value="2"/>
</dbReference>
<dbReference type="PANTHER" id="PTHR22911">
    <property type="entry name" value="ACYL-MALONYL CONDENSING ENZYME-RELATED"/>
    <property type="match status" value="1"/>
</dbReference>
<name>A0ABU3DC37_9RHOB</name>
<proteinExistence type="inferred from homology"/>
<dbReference type="InterPro" id="IPR000620">
    <property type="entry name" value="EamA_dom"/>
</dbReference>
<comment type="similarity">
    <text evidence="2">Belongs to the drug/metabolite transporter (DMT) superfamily. 10 TMS drug/metabolite exporter (DME) (TC 2.A.7.3) family.</text>
</comment>
<feature type="transmembrane region" description="Helical" evidence="6">
    <location>
        <begin position="216"/>
        <end position="239"/>
    </location>
</feature>
<keyword evidence="9" id="KW-1185">Reference proteome</keyword>
<sequence>MPNEPSPATDRNDPAIGIAWLLTDMALVTGVNVLVKLQGQSLPALQLVFLRALIGLAVILPLVWVRRGQLRRMTSPWRNAGRVACNAAALSLTFYALTQLPLALVNAVGFTRPFIAMILAALLLGENIARRQWAGLALALCGVALIAAPGQTALGPVPVIGLGAAALAVLFGAMATVQTRALRHEGTMVMMLFYTAGLCLFTGGPALILWEPVAPGSYLPILAIGLLAQIAQLCFLRAYRAARASVLSPVSYASLLFATAAGWIVFGERPGLVFAAGGVLVIAGAALNLRRPGGRT</sequence>
<dbReference type="PANTHER" id="PTHR22911:SF6">
    <property type="entry name" value="SOLUTE CARRIER FAMILY 35 MEMBER G1"/>
    <property type="match status" value="1"/>
</dbReference>
<feature type="transmembrane region" description="Helical" evidence="6">
    <location>
        <begin position="157"/>
        <end position="177"/>
    </location>
</feature>
<evidence type="ECO:0000256" key="2">
    <source>
        <dbReference type="ARBA" id="ARBA00009853"/>
    </source>
</evidence>
<evidence type="ECO:0000313" key="9">
    <source>
        <dbReference type="Proteomes" id="UP001265259"/>
    </source>
</evidence>
<dbReference type="EMBL" id="JAVRHL010000001">
    <property type="protein sequence ID" value="MDT0681277.1"/>
    <property type="molecule type" value="Genomic_DNA"/>
</dbReference>
<feature type="transmembrane region" description="Helical" evidence="6">
    <location>
        <begin position="246"/>
        <end position="266"/>
    </location>
</feature>
<protein>
    <submittedName>
        <fullName evidence="8">DMT family transporter</fullName>
    </submittedName>
</protein>
<dbReference type="Gene3D" id="1.10.3730.20">
    <property type="match status" value="1"/>
</dbReference>
<feature type="domain" description="EamA" evidence="7">
    <location>
        <begin position="161"/>
        <end position="289"/>
    </location>
</feature>
<keyword evidence="4 6" id="KW-1133">Transmembrane helix</keyword>
<feature type="transmembrane region" description="Helical" evidence="6">
    <location>
        <begin position="189"/>
        <end position="210"/>
    </location>
</feature>
<feature type="transmembrane region" description="Helical" evidence="6">
    <location>
        <begin position="133"/>
        <end position="151"/>
    </location>
</feature>
<dbReference type="Proteomes" id="UP001265259">
    <property type="component" value="Unassembled WGS sequence"/>
</dbReference>
<evidence type="ECO:0000256" key="3">
    <source>
        <dbReference type="ARBA" id="ARBA00022692"/>
    </source>
</evidence>
<keyword evidence="3 6" id="KW-0812">Transmembrane</keyword>
<gene>
    <name evidence="8" type="ORF">RM543_01170</name>
</gene>
<evidence type="ECO:0000259" key="7">
    <source>
        <dbReference type="Pfam" id="PF00892"/>
    </source>
</evidence>
<keyword evidence="5 6" id="KW-0472">Membrane</keyword>
<feature type="transmembrane region" description="Helical" evidence="6">
    <location>
        <begin position="272"/>
        <end position="289"/>
    </location>
</feature>
<reference evidence="8 9" key="1">
    <citation type="submission" date="2023-09" db="EMBL/GenBank/DDBJ databases">
        <authorList>
            <person name="Rey-Velasco X."/>
        </authorList>
    </citation>
    <scope>NUCLEOTIDE SEQUENCE [LARGE SCALE GENOMIC DNA]</scope>
    <source>
        <strain evidence="8 9">F158</strain>
    </source>
</reference>
<evidence type="ECO:0000256" key="5">
    <source>
        <dbReference type="ARBA" id="ARBA00023136"/>
    </source>
</evidence>
<feature type="transmembrane region" description="Helical" evidence="6">
    <location>
        <begin position="44"/>
        <end position="65"/>
    </location>
</feature>
<dbReference type="RefSeq" id="WP_311688835.1">
    <property type="nucleotide sequence ID" value="NZ_JAVRHL010000001.1"/>
</dbReference>
<comment type="caution">
    <text evidence="8">The sequence shown here is derived from an EMBL/GenBank/DDBJ whole genome shotgun (WGS) entry which is preliminary data.</text>
</comment>
<evidence type="ECO:0000256" key="4">
    <source>
        <dbReference type="ARBA" id="ARBA00022989"/>
    </source>
</evidence>